<name>A0A5B9EAG1_9BACT</name>
<feature type="transmembrane region" description="Helical" evidence="9">
    <location>
        <begin position="288"/>
        <end position="306"/>
    </location>
</feature>
<keyword evidence="4" id="KW-0328">Glycosyltransferase</keyword>
<evidence type="ECO:0000256" key="6">
    <source>
        <dbReference type="ARBA" id="ARBA00022692"/>
    </source>
</evidence>
<dbReference type="Proteomes" id="UP000321820">
    <property type="component" value="Chromosome"/>
</dbReference>
<evidence type="ECO:0000256" key="1">
    <source>
        <dbReference type="ARBA" id="ARBA00004141"/>
    </source>
</evidence>
<keyword evidence="8 9" id="KW-0472">Membrane</keyword>
<dbReference type="RefSeq" id="WP_147646300.1">
    <property type="nucleotide sequence ID" value="NZ_CP042806.1"/>
</dbReference>
<dbReference type="AlphaFoldDB" id="A0A5B9EAG1"/>
<evidence type="ECO:0000256" key="7">
    <source>
        <dbReference type="ARBA" id="ARBA00022989"/>
    </source>
</evidence>
<keyword evidence="11" id="KW-1185">Reference proteome</keyword>
<dbReference type="GO" id="GO:0008120">
    <property type="term" value="F:ceramide glucosyltransferase activity"/>
    <property type="evidence" value="ECO:0007669"/>
    <property type="project" value="TreeGrafter"/>
</dbReference>
<dbReference type="KEGG" id="talb:FTW19_03205"/>
<dbReference type="GO" id="GO:0016020">
    <property type="term" value="C:membrane"/>
    <property type="evidence" value="ECO:0007669"/>
    <property type="project" value="UniProtKB-SubCell"/>
</dbReference>
<comment type="subcellular location">
    <subcellularLocation>
        <location evidence="1">Membrane</location>
        <topology evidence="1">Multi-pass membrane protein</topology>
    </subcellularLocation>
</comment>
<comment type="pathway">
    <text evidence="3">Sphingolipid metabolism.</text>
</comment>
<dbReference type="NCBIfam" id="TIGR03472">
    <property type="entry name" value="HpnI"/>
    <property type="match status" value="1"/>
</dbReference>
<evidence type="ECO:0000256" key="4">
    <source>
        <dbReference type="ARBA" id="ARBA00022676"/>
    </source>
</evidence>
<reference evidence="10 11" key="1">
    <citation type="submission" date="2019-08" db="EMBL/GenBank/DDBJ databases">
        <title>Complete genome sequence of Terriglobus albidus strain ORNL.</title>
        <authorList>
            <person name="Podar M."/>
        </authorList>
    </citation>
    <scope>NUCLEOTIDE SEQUENCE [LARGE SCALE GENOMIC DNA]</scope>
    <source>
        <strain evidence="10 11">ORNL</strain>
    </source>
</reference>
<accession>A0A5B9EAG1</accession>
<dbReference type="EMBL" id="CP042806">
    <property type="protein sequence ID" value="QEE27106.1"/>
    <property type="molecule type" value="Genomic_DNA"/>
</dbReference>
<dbReference type="Pfam" id="PF13506">
    <property type="entry name" value="Glyco_transf_21"/>
    <property type="match status" value="1"/>
</dbReference>
<evidence type="ECO:0000256" key="5">
    <source>
        <dbReference type="ARBA" id="ARBA00022679"/>
    </source>
</evidence>
<dbReference type="InterPro" id="IPR025993">
    <property type="entry name" value="Ceramide_glucosylTrfase"/>
</dbReference>
<keyword evidence="6 9" id="KW-0812">Transmembrane</keyword>
<organism evidence="10 11">
    <name type="scientific">Terriglobus albidus</name>
    <dbReference type="NCBI Taxonomy" id="1592106"/>
    <lineage>
        <taxon>Bacteria</taxon>
        <taxon>Pseudomonadati</taxon>
        <taxon>Acidobacteriota</taxon>
        <taxon>Terriglobia</taxon>
        <taxon>Terriglobales</taxon>
        <taxon>Acidobacteriaceae</taxon>
        <taxon>Terriglobus</taxon>
    </lineage>
</organism>
<feature type="transmembrane region" description="Helical" evidence="9">
    <location>
        <begin position="312"/>
        <end position="333"/>
    </location>
</feature>
<keyword evidence="5 10" id="KW-0808">Transferase</keyword>
<evidence type="ECO:0000256" key="9">
    <source>
        <dbReference type="SAM" id="Phobius"/>
    </source>
</evidence>
<proteinExistence type="predicted"/>
<dbReference type="InterPro" id="IPR017835">
    <property type="entry name" value="Hopen-assoc_HpnI"/>
</dbReference>
<evidence type="ECO:0000256" key="8">
    <source>
        <dbReference type="ARBA" id="ARBA00023136"/>
    </source>
</evidence>
<evidence type="ECO:0000256" key="3">
    <source>
        <dbReference type="ARBA" id="ARBA00004991"/>
    </source>
</evidence>
<gene>
    <name evidence="10" type="ORF">FTW19_03205</name>
</gene>
<dbReference type="PANTHER" id="PTHR12726:SF0">
    <property type="entry name" value="CERAMIDE GLUCOSYLTRANSFERASE"/>
    <property type="match status" value="1"/>
</dbReference>
<dbReference type="SUPFAM" id="SSF53448">
    <property type="entry name" value="Nucleotide-diphospho-sugar transferases"/>
    <property type="match status" value="1"/>
</dbReference>
<dbReference type="CDD" id="cd02520">
    <property type="entry name" value="Glucosylceramide_synthase"/>
    <property type="match status" value="1"/>
</dbReference>
<comment type="pathway">
    <text evidence="2">Lipid metabolism; sphingolipid metabolism.</text>
</comment>
<dbReference type="InterPro" id="IPR029044">
    <property type="entry name" value="Nucleotide-diphossugar_trans"/>
</dbReference>
<evidence type="ECO:0000256" key="2">
    <source>
        <dbReference type="ARBA" id="ARBA00004760"/>
    </source>
</evidence>
<evidence type="ECO:0000313" key="10">
    <source>
        <dbReference type="EMBL" id="QEE27106.1"/>
    </source>
</evidence>
<dbReference type="Gene3D" id="3.90.550.10">
    <property type="entry name" value="Spore Coat Polysaccharide Biosynthesis Protein SpsA, Chain A"/>
    <property type="match status" value="1"/>
</dbReference>
<sequence length="386" mass="42841">MALGVAIFFALLTLAGIAFSLLALWGTRDFVRFWRTAKRPEFAPGVTVMKPLKGVDPKLYAAFASHCTQQYEGPVQLLFGVSDMGDPAVAEVHRLQAEFPQMDIVLVHCPLRLGTSGKVSNLAQMLPHARHEYIVINDADIVVSPRYLTRIISPFDNARIGMVTCAYRAVTATRGATLWAKFEALGVSCDFVPGLFAARRMEKGIRFGLGATLATRKRIIEEIGGLEAIVEYLADDYELGLRISQAGYEVVLSDEVVETSVPQYSASGYWNHQLRWYRTIRDARPGGYFGLPTTYCVPWALATVIASGFDLWSFSLLSMALLARMTVCLAAGVGVLRDGQVLRDLWVIPLKDVACLLLWLFALLDDTIEWRGERFKLDKGKLIRAN</sequence>
<feature type="transmembrane region" description="Helical" evidence="9">
    <location>
        <begin position="6"/>
        <end position="25"/>
    </location>
</feature>
<keyword evidence="7 9" id="KW-1133">Transmembrane helix</keyword>
<dbReference type="GO" id="GO:0006679">
    <property type="term" value="P:glucosylceramide biosynthetic process"/>
    <property type="evidence" value="ECO:0007669"/>
    <property type="project" value="TreeGrafter"/>
</dbReference>
<dbReference type="PANTHER" id="PTHR12726">
    <property type="entry name" value="CERAMIDE GLUCOSYLTRANSFERASE"/>
    <property type="match status" value="1"/>
</dbReference>
<dbReference type="OrthoDB" id="9814255at2"/>
<evidence type="ECO:0000313" key="11">
    <source>
        <dbReference type="Proteomes" id="UP000321820"/>
    </source>
</evidence>
<protein>
    <submittedName>
        <fullName evidence="10">Glycosyltransferase</fullName>
    </submittedName>
</protein>